<sequence length="231" mass="26585">MDFNDENVFRELVTEYLIHNCYKNTAKTFLGEIKKLNACYDIPSSSRTATPVNGNGTNRRRSNTITDAMDIDDNENSVNGNDTYTWALLDARKDLYDAILSGDIPRAFDVINQHFPTLAMHDPQRVSQQQHNPDSMALENEVQQQNVSHLQRILFKLRCQQFVEIIRSSKEVDAIRFAQTHLRQQHKEFQELTNEVASLIAYPDPQNSKSGYLLSQERRLQLADEVNNVVL</sequence>
<organism evidence="2 3">
    <name type="scientific">Phascolomyces articulosus</name>
    <dbReference type="NCBI Taxonomy" id="60185"/>
    <lineage>
        <taxon>Eukaryota</taxon>
        <taxon>Fungi</taxon>
        <taxon>Fungi incertae sedis</taxon>
        <taxon>Mucoromycota</taxon>
        <taxon>Mucoromycotina</taxon>
        <taxon>Mucoromycetes</taxon>
        <taxon>Mucorales</taxon>
        <taxon>Lichtheimiaceae</taxon>
        <taxon>Phascolomyces</taxon>
    </lineage>
</organism>
<reference evidence="2" key="1">
    <citation type="journal article" date="2022" name="IScience">
        <title>Evolution of zygomycete secretomes and the origins of terrestrial fungal ecologies.</title>
        <authorList>
            <person name="Chang Y."/>
            <person name="Wang Y."/>
            <person name="Mondo S."/>
            <person name="Ahrendt S."/>
            <person name="Andreopoulos W."/>
            <person name="Barry K."/>
            <person name="Beard J."/>
            <person name="Benny G.L."/>
            <person name="Blankenship S."/>
            <person name="Bonito G."/>
            <person name="Cuomo C."/>
            <person name="Desiro A."/>
            <person name="Gervers K.A."/>
            <person name="Hundley H."/>
            <person name="Kuo A."/>
            <person name="LaButti K."/>
            <person name="Lang B.F."/>
            <person name="Lipzen A."/>
            <person name="O'Donnell K."/>
            <person name="Pangilinan J."/>
            <person name="Reynolds N."/>
            <person name="Sandor L."/>
            <person name="Smith M.E."/>
            <person name="Tsang A."/>
            <person name="Grigoriev I.V."/>
            <person name="Stajich J.E."/>
            <person name="Spatafora J.W."/>
        </authorList>
    </citation>
    <scope>NUCLEOTIDE SEQUENCE</scope>
    <source>
        <strain evidence="2">RSA 2281</strain>
    </source>
</reference>
<dbReference type="PANTHER" id="PTHR12864">
    <property type="entry name" value="RAN BINDING PROTEIN 9-RELATED"/>
    <property type="match status" value="1"/>
</dbReference>
<dbReference type="AlphaFoldDB" id="A0AAD5PEC1"/>
<accession>A0AAD5PEC1</accession>
<reference evidence="2" key="2">
    <citation type="submission" date="2023-02" db="EMBL/GenBank/DDBJ databases">
        <authorList>
            <consortium name="DOE Joint Genome Institute"/>
            <person name="Mondo S.J."/>
            <person name="Chang Y."/>
            <person name="Wang Y."/>
            <person name="Ahrendt S."/>
            <person name="Andreopoulos W."/>
            <person name="Barry K."/>
            <person name="Beard J."/>
            <person name="Benny G.L."/>
            <person name="Blankenship S."/>
            <person name="Bonito G."/>
            <person name="Cuomo C."/>
            <person name="Desiro A."/>
            <person name="Gervers K.A."/>
            <person name="Hundley H."/>
            <person name="Kuo A."/>
            <person name="LaButti K."/>
            <person name="Lang B.F."/>
            <person name="Lipzen A."/>
            <person name="O'Donnell K."/>
            <person name="Pangilinan J."/>
            <person name="Reynolds N."/>
            <person name="Sandor L."/>
            <person name="Smith M.W."/>
            <person name="Tsang A."/>
            <person name="Grigoriev I.V."/>
            <person name="Stajich J.E."/>
            <person name="Spatafora J.W."/>
        </authorList>
    </citation>
    <scope>NUCLEOTIDE SEQUENCE</scope>
    <source>
        <strain evidence="2">RSA 2281</strain>
    </source>
</reference>
<protein>
    <submittedName>
        <fullName evidence="2">CTLH/CRA C-terminal to lish motif domain-containing protein</fullName>
    </submittedName>
</protein>
<dbReference type="InterPro" id="IPR006594">
    <property type="entry name" value="LisH"/>
</dbReference>
<dbReference type="InterPro" id="IPR024964">
    <property type="entry name" value="CTLH/CRA"/>
</dbReference>
<dbReference type="EMBL" id="JAIXMP010000012">
    <property type="protein sequence ID" value="KAI9264280.1"/>
    <property type="molecule type" value="Genomic_DNA"/>
</dbReference>
<dbReference type="Proteomes" id="UP001209540">
    <property type="component" value="Unassembled WGS sequence"/>
</dbReference>
<dbReference type="PROSITE" id="PS50896">
    <property type="entry name" value="LISH"/>
    <property type="match status" value="1"/>
</dbReference>
<dbReference type="InterPro" id="IPR006595">
    <property type="entry name" value="CTLH_C"/>
</dbReference>
<gene>
    <name evidence="2" type="ORF">BDA99DRAFT_52370</name>
</gene>
<name>A0AAD5PEC1_9FUNG</name>
<evidence type="ECO:0000313" key="2">
    <source>
        <dbReference type="EMBL" id="KAI9264280.1"/>
    </source>
</evidence>
<evidence type="ECO:0000259" key="1">
    <source>
        <dbReference type="PROSITE" id="PS50897"/>
    </source>
</evidence>
<dbReference type="SMART" id="SM00668">
    <property type="entry name" value="CTLH"/>
    <property type="match status" value="1"/>
</dbReference>
<comment type="caution">
    <text evidence="2">The sequence shown here is derived from an EMBL/GenBank/DDBJ whole genome shotgun (WGS) entry which is preliminary data.</text>
</comment>
<keyword evidence="3" id="KW-1185">Reference proteome</keyword>
<proteinExistence type="predicted"/>
<evidence type="ECO:0000313" key="3">
    <source>
        <dbReference type="Proteomes" id="UP001209540"/>
    </source>
</evidence>
<dbReference type="InterPro" id="IPR050618">
    <property type="entry name" value="Ubq-SigPath_Reg"/>
</dbReference>
<dbReference type="Pfam" id="PF10607">
    <property type="entry name" value="CTLH"/>
    <property type="match status" value="1"/>
</dbReference>
<dbReference type="PROSITE" id="PS50897">
    <property type="entry name" value="CTLH"/>
    <property type="match status" value="1"/>
</dbReference>
<feature type="domain" description="CTLH" evidence="1">
    <location>
        <begin position="97"/>
        <end position="173"/>
    </location>
</feature>